<dbReference type="PRINTS" id="PR01036">
    <property type="entry name" value="TCRTETB"/>
</dbReference>
<evidence type="ECO:0000256" key="4">
    <source>
        <dbReference type="ARBA" id="ARBA00022475"/>
    </source>
</evidence>
<evidence type="ECO:0000256" key="6">
    <source>
        <dbReference type="ARBA" id="ARBA00022989"/>
    </source>
</evidence>
<dbReference type="RefSeq" id="WP_142038351.1">
    <property type="nucleotide sequence ID" value="NZ_JBHTGS010000001.1"/>
</dbReference>
<feature type="transmembrane region" description="Helical" evidence="9">
    <location>
        <begin position="377"/>
        <end position="400"/>
    </location>
</feature>
<gene>
    <name evidence="11" type="ORF">FB566_2181</name>
</gene>
<dbReference type="InterPro" id="IPR020846">
    <property type="entry name" value="MFS_dom"/>
</dbReference>
<comment type="caution">
    <text evidence="11">The sequence shown here is derived from an EMBL/GenBank/DDBJ whole genome shotgun (WGS) entry which is preliminary data.</text>
</comment>
<feature type="transmembrane region" description="Helical" evidence="9">
    <location>
        <begin position="462"/>
        <end position="480"/>
    </location>
</feature>
<dbReference type="AlphaFoldDB" id="A0A543AVP4"/>
<keyword evidence="5 9" id="KW-0812">Transmembrane</keyword>
<dbReference type="GO" id="GO:0005886">
    <property type="term" value="C:plasma membrane"/>
    <property type="evidence" value="ECO:0007669"/>
    <property type="project" value="UniProtKB-SubCell"/>
</dbReference>
<dbReference type="PROSITE" id="PS50850">
    <property type="entry name" value="MFS"/>
    <property type="match status" value="1"/>
</dbReference>
<dbReference type="InterPro" id="IPR004638">
    <property type="entry name" value="EmrB-like"/>
</dbReference>
<proteinExistence type="inferred from homology"/>
<evidence type="ECO:0000256" key="8">
    <source>
        <dbReference type="SAM" id="MobiDB-lite"/>
    </source>
</evidence>
<evidence type="ECO:0000313" key="11">
    <source>
        <dbReference type="EMBL" id="TQL76647.1"/>
    </source>
</evidence>
<evidence type="ECO:0000256" key="5">
    <source>
        <dbReference type="ARBA" id="ARBA00022692"/>
    </source>
</evidence>
<dbReference type="NCBIfam" id="TIGR00711">
    <property type="entry name" value="efflux_EmrB"/>
    <property type="match status" value="1"/>
</dbReference>
<feature type="transmembrane region" description="Helical" evidence="9">
    <location>
        <begin position="353"/>
        <end position="371"/>
    </location>
</feature>
<feature type="transmembrane region" description="Helical" evidence="9">
    <location>
        <begin position="94"/>
        <end position="121"/>
    </location>
</feature>
<organism evidence="11 12">
    <name type="scientific">Stackebrandtia endophytica</name>
    <dbReference type="NCBI Taxonomy" id="1496996"/>
    <lineage>
        <taxon>Bacteria</taxon>
        <taxon>Bacillati</taxon>
        <taxon>Actinomycetota</taxon>
        <taxon>Actinomycetes</taxon>
        <taxon>Glycomycetales</taxon>
        <taxon>Glycomycetaceae</taxon>
        <taxon>Stackebrandtia</taxon>
    </lineage>
</organism>
<dbReference type="PANTHER" id="PTHR42718:SF9">
    <property type="entry name" value="MAJOR FACILITATOR SUPERFAMILY MULTIDRUG TRANSPORTER MFSC"/>
    <property type="match status" value="1"/>
</dbReference>
<dbReference type="PANTHER" id="PTHR42718">
    <property type="entry name" value="MAJOR FACILITATOR SUPERFAMILY MULTIDRUG TRANSPORTER MFSC"/>
    <property type="match status" value="1"/>
</dbReference>
<evidence type="ECO:0000256" key="2">
    <source>
        <dbReference type="ARBA" id="ARBA00008537"/>
    </source>
</evidence>
<dbReference type="OrthoDB" id="9812221at2"/>
<evidence type="ECO:0000259" key="10">
    <source>
        <dbReference type="PROSITE" id="PS50850"/>
    </source>
</evidence>
<feature type="transmembrane region" description="Helical" evidence="9">
    <location>
        <begin position="183"/>
        <end position="202"/>
    </location>
</feature>
<feature type="transmembrane region" description="Helical" evidence="9">
    <location>
        <begin position="421"/>
        <end position="442"/>
    </location>
</feature>
<evidence type="ECO:0000256" key="9">
    <source>
        <dbReference type="SAM" id="Phobius"/>
    </source>
</evidence>
<keyword evidence="4" id="KW-1003">Cell membrane</keyword>
<dbReference type="InterPro" id="IPR036259">
    <property type="entry name" value="MFS_trans_sf"/>
</dbReference>
<feature type="transmembrane region" description="Helical" evidence="9">
    <location>
        <begin position="214"/>
        <end position="234"/>
    </location>
</feature>
<protein>
    <submittedName>
        <fullName evidence="11">DHA2 family lincomycin resistance protein-like MFS transporter</fullName>
    </submittedName>
</protein>
<evidence type="ECO:0000313" key="12">
    <source>
        <dbReference type="Proteomes" id="UP000317043"/>
    </source>
</evidence>
<feature type="transmembrane region" description="Helical" evidence="9">
    <location>
        <begin position="28"/>
        <end position="55"/>
    </location>
</feature>
<reference evidence="11 12" key="1">
    <citation type="submission" date="2019-06" db="EMBL/GenBank/DDBJ databases">
        <title>Sequencing the genomes of 1000 actinobacteria strains.</title>
        <authorList>
            <person name="Klenk H.-P."/>
        </authorList>
    </citation>
    <scope>NUCLEOTIDE SEQUENCE [LARGE SCALE GENOMIC DNA]</scope>
    <source>
        <strain evidence="11 12">DSM 45928</strain>
    </source>
</reference>
<feature type="transmembrane region" description="Helical" evidence="9">
    <location>
        <begin position="67"/>
        <end position="87"/>
    </location>
</feature>
<sequence length="504" mass="52825">MSVHQDTSVATATTDDASDSKLPPQTKVVLGLLLVAAFVMILNETVMSVAIPNLMDEFTVSAATAQWLTTGFFLTMAVVIPTTGFILRRFSTRAVFITAMSLFTAGTALAAAAPVFGVLIAGRVVQASGTAVMLPLLTTTVLTFIPESRRGRTMGLISVVIAVAPAVGPTFSGFILSVANWRWTFLAVLPIAMVSLALGVMMVKNLTTPAKVRFDALSVVLSAVTFGGLIYGLSSIGEATEGHAPIPPQLPLLIGVVTLALFVWRQMALQKKDSALLDLRPFASRTFVVGIGIMLIAMGALFGSLILLPIYLQKVLSISTLDTGLMLLPGGLLMGLIAPFIGRVFDRFGPRPVVIPGAFVLVGSMALLTMVDTDTSRAFVVVTHVLLCMGLGSMLTPLMASTLGSLKPALYSHGSAILSTLQQLAGAAGTALFITIMTTRAAGYVESGSSELEAQASGIHEAFLLGTALAVVAAALTFFVKRPAPTPAPEERPEAEPERELVAH</sequence>
<feature type="transmembrane region" description="Helical" evidence="9">
    <location>
        <begin position="324"/>
        <end position="341"/>
    </location>
</feature>
<keyword evidence="3" id="KW-0813">Transport</keyword>
<feature type="compositionally biased region" description="Basic and acidic residues" evidence="8">
    <location>
        <begin position="489"/>
        <end position="504"/>
    </location>
</feature>
<dbReference type="GO" id="GO:0022857">
    <property type="term" value="F:transmembrane transporter activity"/>
    <property type="evidence" value="ECO:0007669"/>
    <property type="project" value="InterPro"/>
</dbReference>
<feature type="compositionally biased region" description="Low complexity" evidence="8">
    <location>
        <begin position="1"/>
        <end position="15"/>
    </location>
</feature>
<name>A0A543AVP4_9ACTN</name>
<dbReference type="Gene3D" id="1.20.1720.10">
    <property type="entry name" value="Multidrug resistance protein D"/>
    <property type="match status" value="1"/>
</dbReference>
<keyword evidence="12" id="KW-1185">Reference proteome</keyword>
<feature type="region of interest" description="Disordered" evidence="8">
    <location>
        <begin position="1"/>
        <end position="21"/>
    </location>
</feature>
<keyword evidence="7 9" id="KW-0472">Membrane</keyword>
<keyword evidence="6 9" id="KW-1133">Transmembrane helix</keyword>
<dbReference type="InterPro" id="IPR011701">
    <property type="entry name" value="MFS"/>
</dbReference>
<dbReference type="Proteomes" id="UP000317043">
    <property type="component" value="Unassembled WGS sequence"/>
</dbReference>
<dbReference type="Pfam" id="PF07690">
    <property type="entry name" value="MFS_1"/>
    <property type="match status" value="1"/>
</dbReference>
<feature type="transmembrane region" description="Helical" evidence="9">
    <location>
        <begin position="157"/>
        <end position="177"/>
    </location>
</feature>
<feature type="region of interest" description="Disordered" evidence="8">
    <location>
        <begin position="485"/>
        <end position="504"/>
    </location>
</feature>
<dbReference type="SUPFAM" id="SSF103473">
    <property type="entry name" value="MFS general substrate transporter"/>
    <property type="match status" value="1"/>
</dbReference>
<feature type="transmembrane region" description="Helical" evidence="9">
    <location>
        <begin position="286"/>
        <end position="312"/>
    </location>
</feature>
<feature type="transmembrane region" description="Helical" evidence="9">
    <location>
        <begin position="127"/>
        <end position="145"/>
    </location>
</feature>
<comment type="similarity">
    <text evidence="2">Belongs to the major facilitator superfamily. EmrB family.</text>
</comment>
<comment type="subcellular location">
    <subcellularLocation>
        <location evidence="1">Cell membrane</location>
        <topology evidence="1">Multi-pass membrane protein</topology>
    </subcellularLocation>
</comment>
<feature type="domain" description="Major facilitator superfamily (MFS) profile" evidence="10">
    <location>
        <begin position="29"/>
        <end position="485"/>
    </location>
</feature>
<dbReference type="Gene3D" id="1.20.1250.20">
    <property type="entry name" value="MFS general substrate transporter like domains"/>
    <property type="match status" value="1"/>
</dbReference>
<evidence type="ECO:0000256" key="1">
    <source>
        <dbReference type="ARBA" id="ARBA00004651"/>
    </source>
</evidence>
<dbReference type="EMBL" id="VFOW01000001">
    <property type="protein sequence ID" value="TQL76647.1"/>
    <property type="molecule type" value="Genomic_DNA"/>
</dbReference>
<evidence type="ECO:0000256" key="7">
    <source>
        <dbReference type="ARBA" id="ARBA00023136"/>
    </source>
</evidence>
<evidence type="ECO:0000256" key="3">
    <source>
        <dbReference type="ARBA" id="ARBA00022448"/>
    </source>
</evidence>
<dbReference type="InParanoid" id="A0A543AVP4"/>
<accession>A0A543AVP4</accession>
<feature type="transmembrane region" description="Helical" evidence="9">
    <location>
        <begin position="246"/>
        <end position="265"/>
    </location>
</feature>